<dbReference type="EMBL" id="JASBNA010000007">
    <property type="protein sequence ID" value="KAK7689750.1"/>
    <property type="molecule type" value="Genomic_DNA"/>
</dbReference>
<comment type="caution">
    <text evidence="2">The sequence shown here is derived from an EMBL/GenBank/DDBJ whole genome shotgun (WGS) entry which is preliminary data.</text>
</comment>
<dbReference type="Proteomes" id="UP001385951">
    <property type="component" value="Unassembled WGS sequence"/>
</dbReference>
<dbReference type="PANTHER" id="PTHR12496:SF0">
    <property type="entry name" value="METHYLTRANSFERASE DOMAIN-CONTAINING PROTEIN"/>
    <property type="match status" value="1"/>
</dbReference>
<dbReference type="InterPro" id="IPR029063">
    <property type="entry name" value="SAM-dependent_MTases_sf"/>
</dbReference>
<accession>A0AAW0GF38</accession>
<dbReference type="SUPFAM" id="SSF53335">
    <property type="entry name" value="S-adenosyl-L-methionine-dependent methyltransferases"/>
    <property type="match status" value="1"/>
</dbReference>
<evidence type="ECO:0000313" key="3">
    <source>
        <dbReference type="Proteomes" id="UP001385951"/>
    </source>
</evidence>
<dbReference type="InterPro" id="IPR025714">
    <property type="entry name" value="Methyltranfer_dom"/>
</dbReference>
<proteinExistence type="predicted"/>
<sequence>MPAECIDKIASFLRRSDVELYFQIHPNQVALPSFNPPSEWEYWWNWAGQPLDESSSSNSWCTTKWQLLWLYYKRESPPNWIPFPHEGIFEDIPVELRNLIDQARSLTIPRDSILDDSLAIPARYRTSGMSPKKAHEVLRMTGFIANLIETSELKPRHVVDIGAGQAYLSRNLRDELGFHVLALDFSEVQTHGAARREESNKRSTKQLKQANDVQIDGQIPLATDLNLGTLNYETITIDADSLVSVTNRWMTNEKTLSSTTPNEGPTPILWVALHACGSLTLDILRAFAGRLQQKDRSLNWIPVGAVIVGCCYNMLRPEDRVLTRKDVTLTPNHLQLAAQTPDQWATSPAKFEETRLAMRKVVWRALLERVLAGSIVPQLSLNCSETDGPCSVSRPEVKRLGRLNDGAYTNWEQFVSRAEEKMGVSLLGEETSSAGTKGSALESRLEVFHVLRCILGPIVESFILLDRQHWLREKLKGSERETNVRLVNLFEQEAGSGRNVGIVASVVVE</sequence>
<organism evidence="2 3">
    <name type="scientific">Cerrena zonata</name>
    <dbReference type="NCBI Taxonomy" id="2478898"/>
    <lineage>
        <taxon>Eukaryota</taxon>
        <taxon>Fungi</taxon>
        <taxon>Dikarya</taxon>
        <taxon>Basidiomycota</taxon>
        <taxon>Agaricomycotina</taxon>
        <taxon>Agaricomycetes</taxon>
        <taxon>Polyporales</taxon>
        <taxon>Cerrenaceae</taxon>
        <taxon>Cerrena</taxon>
    </lineage>
</organism>
<protein>
    <recommendedName>
        <fullName evidence="1">Methyltransferase domain-containing protein</fullName>
    </recommendedName>
</protein>
<dbReference type="PANTHER" id="PTHR12496">
    <property type="entry name" value="CGI-41 METHYLTRANSFERASE"/>
    <property type="match status" value="1"/>
</dbReference>
<evidence type="ECO:0000313" key="2">
    <source>
        <dbReference type="EMBL" id="KAK7689750.1"/>
    </source>
</evidence>
<gene>
    <name evidence="2" type="ORF">QCA50_006389</name>
</gene>
<dbReference type="Gene3D" id="3.40.50.150">
    <property type="entry name" value="Vaccinia Virus protein VP39"/>
    <property type="match status" value="1"/>
</dbReference>
<dbReference type="AlphaFoldDB" id="A0AAW0GF38"/>
<dbReference type="InterPro" id="IPR052220">
    <property type="entry name" value="METTL25"/>
</dbReference>
<feature type="domain" description="Methyltransferase" evidence="1">
    <location>
        <begin position="132"/>
        <end position="316"/>
    </location>
</feature>
<dbReference type="Pfam" id="PF13679">
    <property type="entry name" value="Methyltransf_32"/>
    <property type="match status" value="1"/>
</dbReference>
<evidence type="ECO:0000259" key="1">
    <source>
        <dbReference type="Pfam" id="PF13679"/>
    </source>
</evidence>
<reference evidence="2 3" key="1">
    <citation type="submission" date="2022-09" db="EMBL/GenBank/DDBJ databases">
        <authorList>
            <person name="Palmer J.M."/>
        </authorList>
    </citation>
    <scope>NUCLEOTIDE SEQUENCE [LARGE SCALE GENOMIC DNA]</scope>
    <source>
        <strain evidence="2 3">DSM 7382</strain>
    </source>
</reference>
<name>A0AAW0GF38_9APHY</name>
<keyword evidence="3" id="KW-1185">Reference proteome</keyword>